<reference evidence="1 2" key="1">
    <citation type="submission" date="2017-12" db="EMBL/GenBank/DDBJ databases">
        <title>Pharmacopeia of the Arctic Ocean.</title>
        <authorList>
            <person name="Collins E."/>
            <person name="Ducluzeau A.-L."/>
        </authorList>
    </citation>
    <scope>NUCLEOTIDE SEQUENCE [LARGE SCALE GENOMIC DNA]</scope>
    <source>
        <strain evidence="1 2">DSM 23325</strain>
    </source>
</reference>
<gene>
    <name evidence="1" type="ORF">CXG46_15230</name>
</gene>
<proteinExistence type="predicted"/>
<name>A0ABX4QUZ3_9ACTN</name>
<dbReference type="EMBL" id="PJBV01000032">
    <property type="protein sequence ID" value="PKH39071.1"/>
    <property type="molecule type" value="Genomic_DNA"/>
</dbReference>
<comment type="caution">
    <text evidence="1">The sequence shown here is derived from an EMBL/GenBank/DDBJ whole genome shotgun (WGS) entry which is preliminary data.</text>
</comment>
<evidence type="ECO:0008006" key="3">
    <source>
        <dbReference type="Google" id="ProtNLM"/>
    </source>
</evidence>
<evidence type="ECO:0000313" key="2">
    <source>
        <dbReference type="Proteomes" id="UP000233565"/>
    </source>
</evidence>
<protein>
    <recommendedName>
        <fullName evidence="3">DUF11 domain-containing protein</fullName>
    </recommendedName>
</protein>
<keyword evidence="2" id="KW-1185">Reference proteome</keyword>
<sequence>MSVGGSVSGDAPLFRVDLQVADLPAGRTAQLVVTSEQVVVLWTDHDACSGDRTGMTCTLTGGTTSVVRVNVVAPSGASITASLVLTDPDPVPGNNVWRADLG</sequence>
<dbReference type="Proteomes" id="UP000233565">
    <property type="component" value="Unassembled WGS sequence"/>
</dbReference>
<organism evidence="1 2">
    <name type="scientific">Nocardioides alpinus</name>
    <dbReference type="NCBI Taxonomy" id="748909"/>
    <lineage>
        <taxon>Bacteria</taxon>
        <taxon>Bacillati</taxon>
        <taxon>Actinomycetota</taxon>
        <taxon>Actinomycetes</taxon>
        <taxon>Propionibacteriales</taxon>
        <taxon>Nocardioidaceae</taxon>
        <taxon>Nocardioides</taxon>
    </lineage>
</organism>
<accession>A0ABX4QUZ3</accession>
<evidence type="ECO:0000313" key="1">
    <source>
        <dbReference type="EMBL" id="PKH39071.1"/>
    </source>
</evidence>